<accession>A0ABT9K2L9</accession>
<proteinExistence type="predicted"/>
<gene>
    <name evidence="1" type="ORF">RAM78_09875</name>
</gene>
<feature type="non-terminal residue" evidence="1">
    <location>
        <position position="1"/>
    </location>
</feature>
<sequence>VGAGLLAKAVCQAMMVSNVPTPSRASSLPQFFRHGWGFVVWQYKLVFEVAKDLGESSIYCGSGLARESGVSGDDGVECADAFASRLAPTVFSAWLGICGVAIQAGF</sequence>
<name>A0ABT9K2L9_9PSED</name>
<comment type="caution">
    <text evidence="1">The sequence shown here is derived from an EMBL/GenBank/DDBJ whole genome shotgun (WGS) entry which is preliminary data.</text>
</comment>
<organism evidence="1 2">
    <name type="scientific">Pseudomonas iranensis</name>
    <dbReference type="NCBI Taxonomy" id="2745503"/>
    <lineage>
        <taxon>Bacteria</taxon>
        <taxon>Pseudomonadati</taxon>
        <taxon>Pseudomonadota</taxon>
        <taxon>Gammaproteobacteria</taxon>
        <taxon>Pseudomonadales</taxon>
        <taxon>Pseudomonadaceae</taxon>
        <taxon>Pseudomonas</taxon>
    </lineage>
</organism>
<evidence type="ECO:0000313" key="2">
    <source>
        <dbReference type="Proteomes" id="UP001228468"/>
    </source>
</evidence>
<protein>
    <submittedName>
        <fullName evidence="1">Uncharacterized protein</fullName>
    </submittedName>
</protein>
<dbReference type="EMBL" id="JAVCAN010000004">
    <property type="protein sequence ID" value="MDP8572714.1"/>
    <property type="molecule type" value="Genomic_DNA"/>
</dbReference>
<keyword evidence="2" id="KW-1185">Reference proteome</keyword>
<reference evidence="1 2" key="1">
    <citation type="submission" date="2023-08" db="EMBL/GenBank/DDBJ databases">
        <title>Whole Genome exploration of the biotechnological potential of heavy metal resistant bacteria.</title>
        <authorList>
            <person name="Adeniji A."/>
            <person name="Ayangbenro A."/>
        </authorList>
    </citation>
    <scope>NUCLEOTIDE SEQUENCE [LARGE SCALE GENOMIC DNA]</scope>
    <source>
        <strain evidence="1 2">ABS_30</strain>
    </source>
</reference>
<evidence type="ECO:0000313" key="1">
    <source>
        <dbReference type="EMBL" id="MDP8572714.1"/>
    </source>
</evidence>
<dbReference type="Proteomes" id="UP001228468">
    <property type="component" value="Unassembled WGS sequence"/>
</dbReference>